<evidence type="ECO:0000256" key="3">
    <source>
        <dbReference type="ARBA" id="ARBA00022448"/>
    </source>
</evidence>
<comment type="caution">
    <text evidence="7">The sequence shown here is derived from an EMBL/GenBank/DDBJ whole genome shotgun (WGS) entry which is preliminary data.</text>
</comment>
<dbReference type="EMBL" id="JAVRJZ010000020">
    <property type="protein sequence ID" value="KAK2706277.1"/>
    <property type="molecule type" value="Genomic_DNA"/>
</dbReference>
<protein>
    <recommendedName>
        <fullName evidence="2 4">Vacuolar protein sorting-associated protein 51 homolog</fullName>
    </recommendedName>
</protein>
<name>A0AA88L3B5_ARTSF</name>
<dbReference type="GO" id="GO:0007030">
    <property type="term" value="P:Golgi organization"/>
    <property type="evidence" value="ECO:0007669"/>
    <property type="project" value="UniProtKB-UniRule"/>
</dbReference>
<keyword evidence="4" id="KW-0333">Golgi apparatus</keyword>
<dbReference type="AlphaFoldDB" id="A0AA88L3B5"/>
<dbReference type="GO" id="GO:0048193">
    <property type="term" value="P:Golgi vesicle transport"/>
    <property type="evidence" value="ECO:0007669"/>
    <property type="project" value="TreeGrafter"/>
</dbReference>
<comment type="function">
    <text evidence="4">Acts as component of the GARP complex that is involved in retrograde transport from early and late endosomes to the trans-Golgi network (TGN).</text>
</comment>
<feature type="compositionally biased region" description="Low complexity" evidence="5">
    <location>
        <begin position="11"/>
        <end position="24"/>
    </location>
</feature>
<organism evidence="7 8">
    <name type="scientific">Artemia franciscana</name>
    <name type="common">Brine shrimp</name>
    <name type="synonym">Artemia sanfranciscana</name>
    <dbReference type="NCBI Taxonomy" id="6661"/>
    <lineage>
        <taxon>Eukaryota</taxon>
        <taxon>Metazoa</taxon>
        <taxon>Ecdysozoa</taxon>
        <taxon>Arthropoda</taxon>
        <taxon>Crustacea</taxon>
        <taxon>Branchiopoda</taxon>
        <taxon>Anostraca</taxon>
        <taxon>Artemiidae</taxon>
        <taxon>Artemia</taxon>
    </lineage>
</organism>
<evidence type="ECO:0000313" key="8">
    <source>
        <dbReference type="Proteomes" id="UP001187531"/>
    </source>
</evidence>
<evidence type="ECO:0000256" key="4">
    <source>
        <dbReference type="RuleBase" id="RU368010"/>
    </source>
</evidence>
<dbReference type="Proteomes" id="UP001187531">
    <property type="component" value="Unassembled WGS sequence"/>
</dbReference>
<keyword evidence="3 4" id="KW-0813">Transport</keyword>
<dbReference type="GO" id="GO:0000938">
    <property type="term" value="C:GARP complex"/>
    <property type="evidence" value="ECO:0007669"/>
    <property type="project" value="UniProtKB-UniRule"/>
</dbReference>
<comment type="subcellular location">
    <subcellularLocation>
        <location evidence="4">Golgi apparatus</location>
        <location evidence="4">trans-Golgi network</location>
    </subcellularLocation>
</comment>
<comment type="subunit">
    <text evidence="4">Component of the Golgi-associated retrograde protein (GARP) complex.</text>
</comment>
<dbReference type="InterPro" id="IPR014812">
    <property type="entry name" value="Vps51"/>
</dbReference>
<keyword evidence="4" id="KW-0445">Lipid transport</keyword>
<dbReference type="EMBL" id="JAVRJZ010000020">
    <property type="protein sequence ID" value="KAK2706275.1"/>
    <property type="molecule type" value="Genomic_DNA"/>
</dbReference>
<comment type="similarity">
    <text evidence="1 4">Belongs to the VPS51 family.</text>
</comment>
<evidence type="ECO:0000313" key="7">
    <source>
        <dbReference type="EMBL" id="KAK2706275.1"/>
    </source>
</evidence>
<dbReference type="GO" id="GO:0016020">
    <property type="term" value="C:membrane"/>
    <property type="evidence" value="ECO:0007669"/>
    <property type="project" value="TreeGrafter"/>
</dbReference>
<dbReference type="PANTHER" id="PTHR15954">
    <property type="entry name" value="VACUOLAR PROTEIN SORTING-ASSOCIATED PROTEIN 51 HOMOLOG"/>
    <property type="match status" value="1"/>
</dbReference>
<dbReference type="GO" id="GO:0042147">
    <property type="term" value="P:retrograde transport, endosome to Golgi"/>
    <property type="evidence" value="ECO:0007669"/>
    <property type="project" value="UniProtKB-UniRule"/>
</dbReference>
<dbReference type="GO" id="GO:0006869">
    <property type="term" value="P:lipid transport"/>
    <property type="evidence" value="ECO:0007669"/>
    <property type="project" value="UniProtKB-UniRule"/>
</dbReference>
<dbReference type="GO" id="GO:0015031">
    <property type="term" value="P:protein transport"/>
    <property type="evidence" value="ECO:0007669"/>
    <property type="project" value="UniProtKB-UniRule"/>
</dbReference>
<evidence type="ECO:0000256" key="5">
    <source>
        <dbReference type="SAM" id="MobiDB-lite"/>
    </source>
</evidence>
<dbReference type="PANTHER" id="PTHR15954:SF4">
    <property type="entry name" value="VACUOLAR PROTEIN SORTING-ASSOCIATED PROTEIN 51 HOMOLOG"/>
    <property type="match status" value="1"/>
</dbReference>
<dbReference type="GO" id="GO:0005829">
    <property type="term" value="C:cytosol"/>
    <property type="evidence" value="ECO:0007669"/>
    <property type="project" value="GOC"/>
</dbReference>
<dbReference type="EMBL" id="JAVRJZ010000020">
    <property type="protein sequence ID" value="KAK2706274.1"/>
    <property type="molecule type" value="Genomic_DNA"/>
</dbReference>
<proteinExistence type="inferred from homology"/>
<dbReference type="Pfam" id="PF08700">
    <property type="entry name" value="VPS51_Exo84_N"/>
    <property type="match status" value="1"/>
</dbReference>
<dbReference type="InterPro" id="IPR039481">
    <property type="entry name" value="EXOC2/Sec5_N_dom"/>
</dbReference>
<evidence type="ECO:0000256" key="2">
    <source>
        <dbReference type="ARBA" id="ARBA00016122"/>
    </source>
</evidence>
<keyword evidence="4" id="KW-0653">Protein transport</keyword>
<dbReference type="GO" id="GO:1990745">
    <property type="term" value="C:EARP complex"/>
    <property type="evidence" value="ECO:0007669"/>
    <property type="project" value="TreeGrafter"/>
</dbReference>
<sequence>MADRSIKMKSSVEQCSSSESEQNSLDIDSKHFQPQSYVENLTKGFSLKQLMETESMLGKDITSLDSEMQTLVYENYNKFILATETIKQMTSDFKQMETGMSNLMARMENLSSFSLEINSRLQPKRESVARISETHSLLKKLQHLYDLPTKLKTALTKKNLSQAVELYLRSRIVLEQYREMPAFQGIDSDCMATLGELKEEIRKNFDMEDATIEVISESASLLLKLNENPDELRLLFLQSGGKCLSIEIAELSKEVEVWQKSNENDTNVLDLLAFIDLGSNTVITNLGLIVTSYKNLFKECCSPSESEKTLINFTMALVKNYFDVLEKRYGLDCPKAGKREENVSVLVRSLDKLYNKLQTLGQTLPDVDFGRASTDLISKVARSLCDRLLEDLKMSFESSLNLLREAIATSSLQGEDGTTSPTYIPSLVSQILNAVNQDVKNVLSTLEPFLDQSITFINMPYFYIPFCLQDVHEGTIVKYLSHISGRCEEFLDNNESDAKNASVDLLLVLSRMCFDASSSTVQHLLNYTTEQFRVRPSGTNVTPTATITATFRKASLNLLNQYVASEGDNMITLMEKSIENRNWMDYPEPRSARPAVKRIVEVIGKIDAKVGSVFEDGSRNDRGSDSSRLSYFGSVARQTRGLSQTSASSHVDRSLMSNIQKLFSEKVDLTAPVDFTKVSVVTAIVKNLLKAMLESVRVITIDRHGLHQFQVDCHFLHSYLWRFVNDESLVSTMLDDVMHSALNRCIDPSILSPSAVESISERVA</sequence>
<dbReference type="Pfam" id="PF15469">
    <property type="entry name" value="Sec5"/>
    <property type="match status" value="1"/>
</dbReference>
<evidence type="ECO:0000256" key="1">
    <source>
        <dbReference type="ARBA" id="ARBA00006080"/>
    </source>
</evidence>
<dbReference type="GO" id="GO:0007041">
    <property type="term" value="P:lysosomal transport"/>
    <property type="evidence" value="ECO:0007669"/>
    <property type="project" value="TreeGrafter"/>
</dbReference>
<dbReference type="GO" id="GO:0032456">
    <property type="term" value="P:endocytic recycling"/>
    <property type="evidence" value="ECO:0007669"/>
    <property type="project" value="TreeGrafter"/>
</dbReference>
<keyword evidence="8" id="KW-1185">Reference proteome</keyword>
<feature type="domain" description="Exocyst complex component EXOC2/Sec5 N-terminal" evidence="6">
    <location>
        <begin position="493"/>
        <end position="599"/>
    </location>
</feature>
<accession>A0AA88L3B5</accession>
<gene>
    <name evidence="7" type="ORF">QYM36_016345</name>
</gene>
<reference evidence="7" key="1">
    <citation type="submission" date="2023-07" db="EMBL/GenBank/DDBJ databases">
        <title>Chromosome-level genome assembly of Artemia franciscana.</title>
        <authorList>
            <person name="Jo E."/>
        </authorList>
    </citation>
    <scope>NUCLEOTIDE SEQUENCE</scope>
    <source>
        <tissue evidence="7">Whole body</tissue>
    </source>
</reference>
<feature type="region of interest" description="Disordered" evidence="5">
    <location>
        <begin position="1"/>
        <end position="25"/>
    </location>
</feature>
<evidence type="ECO:0000259" key="6">
    <source>
        <dbReference type="Pfam" id="PF15469"/>
    </source>
</evidence>